<accession>A0ABP8WNW8</accession>
<sequence length="121" mass="13668">MKARALQLIEVRIHAEQCSCTADCGALGGFSPHTLRNKLQHNRIDHGAPRPITGEAVEILKPRRVRFESRCADEILRRPSVCFAFVVAYPPYPSLRRVTTRIRSRGRLLSVTLRASGCRPY</sequence>
<evidence type="ECO:0000313" key="1">
    <source>
        <dbReference type="EMBL" id="GAA4692098.1"/>
    </source>
</evidence>
<evidence type="ECO:0000313" key="2">
    <source>
        <dbReference type="Proteomes" id="UP001501446"/>
    </source>
</evidence>
<protein>
    <submittedName>
        <fullName evidence="1">Uncharacterized protein</fullName>
    </submittedName>
</protein>
<organism evidence="1 2">
    <name type="scientific">Kocuria gwangalliensis</name>
    <dbReference type="NCBI Taxonomy" id="501592"/>
    <lineage>
        <taxon>Bacteria</taxon>
        <taxon>Bacillati</taxon>
        <taxon>Actinomycetota</taxon>
        <taxon>Actinomycetes</taxon>
        <taxon>Micrococcales</taxon>
        <taxon>Micrococcaceae</taxon>
        <taxon>Kocuria</taxon>
    </lineage>
</organism>
<keyword evidence="2" id="KW-1185">Reference proteome</keyword>
<reference evidence="2" key="1">
    <citation type="journal article" date="2019" name="Int. J. Syst. Evol. Microbiol.">
        <title>The Global Catalogue of Microorganisms (GCM) 10K type strain sequencing project: providing services to taxonomists for standard genome sequencing and annotation.</title>
        <authorList>
            <consortium name="The Broad Institute Genomics Platform"/>
            <consortium name="The Broad Institute Genome Sequencing Center for Infectious Disease"/>
            <person name="Wu L."/>
            <person name="Ma J."/>
        </authorList>
    </citation>
    <scope>NUCLEOTIDE SEQUENCE [LARGE SCALE GENOMIC DNA]</scope>
    <source>
        <strain evidence="2">JCM 18958</strain>
    </source>
</reference>
<proteinExistence type="predicted"/>
<name>A0ABP8WNW8_9MICC</name>
<dbReference type="EMBL" id="BAABLN010000007">
    <property type="protein sequence ID" value="GAA4692098.1"/>
    <property type="molecule type" value="Genomic_DNA"/>
</dbReference>
<gene>
    <name evidence="1" type="ORF">GCM10025781_06590</name>
</gene>
<comment type="caution">
    <text evidence="1">The sequence shown here is derived from an EMBL/GenBank/DDBJ whole genome shotgun (WGS) entry which is preliminary data.</text>
</comment>
<dbReference type="Proteomes" id="UP001501446">
    <property type="component" value="Unassembled WGS sequence"/>
</dbReference>